<sequence>MAHKGLSDEWHWEPMLVAERILHKNKIQYIILGSAAIQHRRVREKDCAPPSSPIPWDFENTFEIGIPNENIGKAVELLCKDDLFKKQDDENYDTMYEGTSLHTKLRSTWNTFAAANFILLPTEEYYVAGHPLLPRKKPCTDQFGLPFAGLSGLVLSLLHRKLAHKDHTAGLALDRMNPDHLCPFGQPGIKPPADWDADLRAKATKWLHEHNMLPDQVKTRPGWGGFGNAVRQPEEKTPATRDPPGPGPPAVDVGQKRKADAEEDGDGGLFGQKRAKDALVGSLWV</sequence>
<accession>A0A7D5YND9</accession>
<reference evidence="2 3" key="1">
    <citation type="submission" date="2020-07" db="EMBL/GenBank/DDBJ databases">
        <title>Telomere length de novo assembly of all 7 chromosomes of the fungus, Metarhizium brunneum, using a novel assembly pipeline.</title>
        <authorList>
            <person name="Saud z."/>
            <person name="Kortsinoglou A."/>
            <person name="Kouvelis V.N."/>
            <person name="Butt T.M."/>
        </authorList>
    </citation>
    <scope>NUCLEOTIDE SEQUENCE [LARGE SCALE GENOMIC DNA]</scope>
    <source>
        <strain evidence="2 3">4556</strain>
    </source>
</reference>
<protein>
    <submittedName>
        <fullName evidence="2">Uncharacterized protein</fullName>
    </submittedName>
</protein>
<name>A0A7D5YND9_9HYPO</name>
<dbReference type="RefSeq" id="XP_014541288.1">
    <property type="nucleotide sequence ID" value="XM_014685802.1"/>
</dbReference>
<organism evidence="2 3">
    <name type="scientific">Metarhizium brunneum</name>
    <dbReference type="NCBI Taxonomy" id="500148"/>
    <lineage>
        <taxon>Eukaryota</taxon>
        <taxon>Fungi</taxon>
        <taxon>Dikarya</taxon>
        <taxon>Ascomycota</taxon>
        <taxon>Pezizomycotina</taxon>
        <taxon>Sordariomycetes</taxon>
        <taxon>Hypocreomycetidae</taxon>
        <taxon>Hypocreales</taxon>
        <taxon>Clavicipitaceae</taxon>
        <taxon>Metarhizium</taxon>
    </lineage>
</organism>
<gene>
    <name evidence="2" type="ORF">G6M90_00g028790</name>
</gene>
<keyword evidence="3" id="KW-1185">Reference proteome</keyword>
<proteinExistence type="predicted"/>
<evidence type="ECO:0000313" key="3">
    <source>
        <dbReference type="Proteomes" id="UP000510686"/>
    </source>
</evidence>
<dbReference type="GeneID" id="26245923"/>
<dbReference type="OrthoDB" id="4937966at2759"/>
<dbReference type="EMBL" id="CP058932">
    <property type="protein sequence ID" value="QLI64461.1"/>
    <property type="molecule type" value="Genomic_DNA"/>
</dbReference>
<evidence type="ECO:0000313" key="2">
    <source>
        <dbReference type="EMBL" id="QLI64461.1"/>
    </source>
</evidence>
<dbReference type="AlphaFoldDB" id="A0A7D5YND9"/>
<evidence type="ECO:0000256" key="1">
    <source>
        <dbReference type="SAM" id="MobiDB-lite"/>
    </source>
</evidence>
<dbReference type="KEGG" id="mbrn:26245923"/>
<dbReference type="Proteomes" id="UP000510686">
    <property type="component" value="Chromosome 1"/>
</dbReference>
<feature type="region of interest" description="Disordered" evidence="1">
    <location>
        <begin position="217"/>
        <end position="276"/>
    </location>
</feature>